<dbReference type="Pfam" id="PF08889">
    <property type="entry name" value="WbqC"/>
    <property type="match status" value="1"/>
</dbReference>
<comment type="caution">
    <text evidence="1">The sequence shown here is derived from an EMBL/GenBank/DDBJ whole genome shotgun (WGS) entry which is preliminary data.</text>
</comment>
<evidence type="ECO:0000313" key="2">
    <source>
        <dbReference type="Proteomes" id="UP000239366"/>
    </source>
</evidence>
<dbReference type="Proteomes" id="UP000239366">
    <property type="component" value="Unassembled WGS sequence"/>
</dbReference>
<evidence type="ECO:0008006" key="3">
    <source>
        <dbReference type="Google" id="ProtNLM"/>
    </source>
</evidence>
<protein>
    <recommendedName>
        <fullName evidence="3">WbqC-like protein</fullName>
    </recommendedName>
</protein>
<dbReference type="EMBL" id="MQVX01000001">
    <property type="protein sequence ID" value="PQJ14709.1"/>
    <property type="molecule type" value="Genomic_DNA"/>
</dbReference>
<name>A0A2S7T452_9FLAO</name>
<dbReference type="AlphaFoldDB" id="A0A2S7T452"/>
<evidence type="ECO:0000313" key="1">
    <source>
        <dbReference type="EMBL" id="PQJ14709.1"/>
    </source>
</evidence>
<keyword evidence="2" id="KW-1185">Reference proteome</keyword>
<dbReference type="InterPro" id="IPR014985">
    <property type="entry name" value="WbqC"/>
</dbReference>
<dbReference type="RefSeq" id="WP_245916163.1">
    <property type="nucleotide sequence ID" value="NZ_MQVX01000001.1"/>
</dbReference>
<accession>A0A2S7T452</accession>
<sequence length="236" mass="27231">MILLQPSYFPNIASLVAQLQGEVRLEVCDNFQKQTYRNRCYIATDQGRQMLGIPILHRKEGSERQKTAEVQVDQSSRWASLHWKSLQAAYRSSPYFEFYEDELAPFFEQPSDSLLEICLASHRLLCELLDIPFEENKTTQYQTPLELESQTEIKDMRFLVNAKKKIQFQPPVYPQVFSDRHGFIKNASGLDLLFNEGPNARSYLLSCPWLKADTVIPPESGNDRTSFGHRSSARAF</sequence>
<organism evidence="1 2">
    <name type="scientific">Aureicoccus marinus</name>
    <dbReference type="NCBI Taxonomy" id="754435"/>
    <lineage>
        <taxon>Bacteria</taxon>
        <taxon>Pseudomonadati</taxon>
        <taxon>Bacteroidota</taxon>
        <taxon>Flavobacteriia</taxon>
        <taxon>Flavobacteriales</taxon>
        <taxon>Flavobacteriaceae</taxon>
        <taxon>Aureicoccus</taxon>
    </lineage>
</organism>
<reference evidence="2" key="1">
    <citation type="submission" date="2016-11" db="EMBL/GenBank/DDBJ databases">
        <title>Trade-off between light-utilization and light-protection in marine flavobacteria.</title>
        <authorList>
            <person name="Kumagai Y."/>
            <person name="Yoshizawa S."/>
            <person name="Kogure K."/>
        </authorList>
    </citation>
    <scope>NUCLEOTIDE SEQUENCE [LARGE SCALE GENOMIC DNA]</scope>
    <source>
        <strain evidence="2">SG-18</strain>
    </source>
</reference>
<gene>
    <name evidence="1" type="ORF">BST99_02190</name>
</gene>
<proteinExistence type="predicted"/>